<dbReference type="GO" id="GO:0005524">
    <property type="term" value="F:ATP binding"/>
    <property type="evidence" value="ECO:0007669"/>
    <property type="project" value="UniProtKB-KW"/>
</dbReference>
<dbReference type="PROSITE" id="PS50110">
    <property type="entry name" value="RESPONSE_REGULATORY"/>
    <property type="match status" value="1"/>
</dbReference>
<dbReference type="EMBL" id="JAOQJR010000016">
    <property type="protein sequence ID" value="MCU6739434.1"/>
    <property type="molecule type" value="Genomic_DNA"/>
</dbReference>
<comment type="catalytic activity">
    <reaction evidence="1">
        <text>ATP + protein L-histidine = ADP + protein N-phospho-L-histidine.</text>
        <dbReference type="EC" id="2.7.13.3"/>
    </reaction>
</comment>
<dbReference type="PROSITE" id="PS50109">
    <property type="entry name" value="HIS_KIN"/>
    <property type="match status" value="1"/>
</dbReference>
<keyword evidence="5" id="KW-0902">Two-component regulatory system</keyword>
<reference evidence="10 11" key="1">
    <citation type="journal article" date="2021" name="ISME Commun">
        <title>Automated analysis of genomic sequences facilitates high-throughput and comprehensive description of bacteria.</title>
        <authorList>
            <person name="Hitch T.C.A."/>
        </authorList>
    </citation>
    <scope>NUCLEOTIDE SEQUENCE [LARGE SCALE GENOMIC DNA]</scope>
    <source>
        <strain evidence="10 11">H4_15</strain>
    </source>
</reference>
<organism evidence="10 11">
    <name type="scientific">[Clostridium] ammoniilyticum</name>
    <dbReference type="NCBI Taxonomy" id="2981784"/>
    <lineage>
        <taxon>Bacteria</taxon>
        <taxon>Bacillati</taxon>
        <taxon>Bacillota</taxon>
        <taxon>Erysipelotrichia</taxon>
        <taxon>Erysipelotrichales</taxon>
        <taxon>Coprobacillaceae</taxon>
        <taxon>Faecalibacillus</taxon>
    </lineage>
</organism>
<dbReference type="Gene3D" id="3.30.565.10">
    <property type="entry name" value="Histidine kinase-like ATPase, C-terminal domain"/>
    <property type="match status" value="1"/>
</dbReference>
<dbReference type="SUPFAM" id="SSF47384">
    <property type="entry name" value="Homodimeric domain of signal transducing histidine kinase"/>
    <property type="match status" value="1"/>
</dbReference>
<gene>
    <name evidence="10" type="ORF">OCV55_12325</name>
</gene>
<dbReference type="CDD" id="cd17546">
    <property type="entry name" value="REC_hyHK_CKI1_RcsC-like"/>
    <property type="match status" value="1"/>
</dbReference>
<dbReference type="InterPro" id="IPR036890">
    <property type="entry name" value="HATPase_C_sf"/>
</dbReference>
<dbReference type="PANTHER" id="PTHR45339">
    <property type="entry name" value="HYBRID SIGNAL TRANSDUCTION HISTIDINE KINASE J"/>
    <property type="match status" value="1"/>
</dbReference>
<dbReference type="InterPro" id="IPR004358">
    <property type="entry name" value="Sig_transdc_His_kin-like_C"/>
</dbReference>
<dbReference type="EC" id="2.7.13.3" evidence="2"/>
<dbReference type="Pfam" id="PF02518">
    <property type="entry name" value="HATPase_c"/>
    <property type="match status" value="1"/>
</dbReference>
<keyword evidence="3 6" id="KW-0597">Phosphoprotein</keyword>
<evidence type="ECO:0000256" key="7">
    <source>
        <dbReference type="SAM" id="Phobius"/>
    </source>
</evidence>
<dbReference type="Gene3D" id="3.40.50.2300">
    <property type="match status" value="1"/>
</dbReference>
<dbReference type="SUPFAM" id="SSF55874">
    <property type="entry name" value="ATPase domain of HSP90 chaperone/DNA topoisomerase II/histidine kinase"/>
    <property type="match status" value="1"/>
</dbReference>
<evidence type="ECO:0000256" key="3">
    <source>
        <dbReference type="ARBA" id="ARBA00022553"/>
    </source>
</evidence>
<dbReference type="InterPro" id="IPR005467">
    <property type="entry name" value="His_kinase_dom"/>
</dbReference>
<keyword evidence="7" id="KW-0472">Membrane</keyword>
<keyword evidence="7" id="KW-0812">Transmembrane</keyword>
<dbReference type="InterPro" id="IPR011006">
    <property type="entry name" value="CheY-like_superfamily"/>
</dbReference>
<comment type="caution">
    <text evidence="10">The sequence shown here is derived from an EMBL/GenBank/DDBJ whole genome shotgun (WGS) entry which is preliminary data.</text>
</comment>
<dbReference type="PANTHER" id="PTHR45339:SF1">
    <property type="entry name" value="HYBRID SIGNAL TRANSDUCTION HISTIDINE KINASE J"/>
    <property type="match status" value="1"/>
</dbReference>
<feature type="domain" description="Response regulatory" evidence="9">
    <location>
        <begin position="430"/>
        <end position="549"/>
    </location>
</feature>
<dbReference type="Gene3D" id="1.10.287.130">
    <property type="match status" value="1"/>
</dbReference>
<dbReference type="InterPro" id="IPR003661">
    <property type="entry name" value="HisK_dim/P_dom"/>
</dbReference>
<dbReference type="Pfam" id="PF00072">
    <property type="entry name" value="Response_reg"/>
    <property type="match status" value="1"/>
</dbReference>
<evidence type="ECO:0000256" key="4">
    <source>
        <dbReference type="ARBA" id="ARBA00022777"/>
    </source>
</evidence>
<dbReference type="SUPFAM" id="SSF52172">
    <property type="entry name" value="CheY-like"/>
    <property type="match status" value="1"/>
</dbReference>
<keyword evidence="4" id="KW-0418">Kinase</keyword>
<dbReference type="PRINTS" id="PR00344">
    <property type="entry name" value="BCTRLSENSOR"/>
</dbReference>
<dbReference type="InterPro" id="IPR003594">
    <property type="entry name" value="HATPase_dom"/>
</dbReference>
<feature type="modified residue" description="4-aspartylphosphate" evidence="6">
    <location>
        <position position="482"/>
    </location>
</feature>
<dbReference type="SMART" id="SM00448">
    <property type="entry name" value="REC"/>
    <property type="match status" value="1"/>
</dbReference>
<evidence type="ECO:0000256" key="2">
    <source>
        <dbReference type="ARBA" id="ARBA00012438"/>
    </source>
</evidence>
<dbReference type="InterPro" id="IPR036097">
    <property type="entry name" value="HisK_dim/P_sf"/>
</dbReference>
<keyword evidence="4" id="KW-0808">Transferase</keyword>
<dbReference type="CDD" id="cd16922">
    <property type="entry name" value="HATPase_EvgS-ArcB-TorS-like"/>
    <property type="match status" value="1"/>
</dbReference>
<evidence type="ECO:0000313" key="10">
    <source>
        <dbReference type="EMBL" id="MCU6739434.1"/>
    </source>
</evidence>
<keyword evidence="10" id="KW-0067">ATP-binding</keyword>
<evidence type="ECO:0000256" key="1">
    <source>
        <dbReference type="ARBA" id="ARBA00000085"/>
    </source>
</evidence>
<keyword evidence="11" id="KW-1185">Reference proteome</keyword>
<evidence type="ECO:0000256" key="6">
    <source>
        <dbReference type="PROSITE-ProRule" id="PRU00169"/>
    </source>
</evidence>
<name>A0ABT2SX65_9FIRM</name>
<evidence type="ECO:0000259" key="8">
    <source>
        <dbReference type="PROSITE" id="PS50109"/>
    </source>
</evidence>
<evidence type="ECO:0000259" key="9">
    <source>
        <dbReference type="PROSITE" id="PS50110"/>
    </source>
</evidence>
<proteinExistence type="predicted"/>
<dbReference type="InterPro" id="IPR001789">
    <property type="entry name" value="Sig_transdc_resp-reg_receiver"/>
</dbReference>
<keyword evidence="7" id="KW-1133">Transmembrane helix</keyword>
<protein>
    <recommendedName>
        <fullName evidence="2">histidine kinase</fullName>
        <ecNumber evidence="2">2.7.13.3</ecNumber>
    </recommendedName>
</protein>
<accession>A0ABT2SX65</accession>
<dbReference type="Pfam" id="PF00512">
    <property type="entry name" value="HisKA"/>
    <property type="match status" value="1"/>
</dbReference>
<sequence>MKKIIITIGKNSQTIFLLIILVIGLVILLNTIAFFYKKHKNPRFSQKEFLNNIFYKDQSQVYVLVRKKDYKVLFLSSHFEEVFHILPKRIQVDIEVLKEIVEDDTYRQFLKEYKQWNQQEPFKYSFKMKDENKWFILTITAIEHVKYHLFAFYDHSEDVLKELDYLQQIETTKNESEYKASFLSRMSHEIRTPMNGIIGMLTLAGQSKQDAKQGSYYLQQAEDISKYLLSLINEVLDMSRMEAGKLELESKPFNIYHLKAQLNNIFKETIEKKNVLFKIDYFDFDVKYFMGDELRIMQILVNLLSNASKFTDNGEITVTFRQMYKEDKVANIMMRVHDTGKGMSREFLSHIFRPFEQEGVEISKKYGGSGLGMAITDQLVKLMGGEIVVDSLEGKGTDFTVFLNLPVAPSQEYEDEKEVVVEQFSFEKKRILLAEDNEINAEICMSVLNSKGAFVDRVENGQEAVDTFKKHAKNYYDLILMDIQMPQMDGYEATQIIRTMESGKAIPIFALSADAYVENKRYSKEMGMDGHFSKPIDFDVMEKELSEYFSRRDA</sequence>
<dbReference type="Proteomes" id="UP001208364">
    <property type="component" value="Unassembled WGS sequence"/>
</dbReference>
<feature type="transmembrane region" description="Helical" evidence="7">
    <location>
        <begin position="15"/>
        <end position="36"/>
    </location>
</feature>
<evidence type="ECO:0000313" key="11">
    <source>
        <dbReference type="Proteomes" id="UP001208364"/>
    </source>
</evidence>
<feature type="domain" description="Histidine kinase" evidence="8">
    <location>
        <begin position="185"/>
        <end position="407"/>
    </location>
</feature>
<dbReference type="RefSeq" id="WP_147580766.1">
    <property type="nucleotide sequence ID" value="NZ_JAOQJR010000016.1"/>
</dbReference>
<dbReference type="CDD" id="cd00082">
    <property type="entry name" value="HisKA"/>
    <property type="match status" value="1"/>
</dbReference>
<dbReference type="SMART" id="SM00388">
    <property type="entry name" value="HisKA"/>
    <property type="match status" value="1"/>
</dbReference>
<keyword evidence="10" id="KW-0547">Nucleotide-binding</keyword>
<dbReference type="SMART" id="SM00387">
    <property type="entry name" value="HATPase_c"/>
    <property type="match status" value="1"/>
</dbReference>
<evidence type="ECO:0000256" key="5">
    <source>
        <dbReference type="ARBA" id="ARBA00023012"/>
    </source>
</evidence>